<evidence type="ECO:0000256" key="2">
    <source>
        <dbReference type="ARBA" id="ARBA00022722"/>
    </source>
</evidence>
<dbReference type="AlphaFoldDB" id="A0A284VL70"/>
<gene>
    <name evidence="7" type="ORF">MNV_1410013</name>
</gene>
<keyword evidence="4" id="KW-0378">Hydrolase</keyword>
<dbReference type="InterPro" id="IPR038570">
    <property type="entry name" value="HicA_sf"/>
</dbReference>
<evidence type="ECO:0000256" key="5">
    <source>
        <dbReference type="ARBA" id="ARBA00022884"/>
    </source>
</evidence>
<dbReference type="EMBL" id="FZMP01000048">
    <property type="protein sequence ID" value="SNQ59937.1"/>
    <property type="molecule type" value="Genomic_DNA"/>
</dbReference>
<organism evidence="7 8">
    <name type="scientific">Candidatus Methanoperedens nitratireducens</name>
    <dbReference type="NCBI Taxonomy" id="1392998"/>
    <lineage>
        <taxon>Archaea</taxon>
        <taxon>Methanobacteriati</taxon>
        <taxon>Methanobacteriota</taxon>
        <taxon>Stenosarchaea group</taxon>
        <taxon>Methanomicrobia</taxon>
        <taxon>Methanosarcinales</taxon>
        <taxon>ANME-2 cluster</taxon>
        <taxon>Candidatus Methanoperedentaceae</taxon>
        <taxon>Candidatus Methanoperedens</taxon>
    </lineage>
</organism>
<proteinExistence type="predicted"/>
<keyword evidence="1" id="KW-1277">Toxin-antitoxin system</keyword>
<accession>A0A284VL70</accession>
<reference evidence="8" key="1">
    <citation type="submission" date="2017-06" db="EMBL/GenBank/DDBJ databases">
        <authorList>
            <person name="Cremers G."/>
        </authorList>
    </citation>
    <scope>NUCLEOTIDE SEQUENCE [LARGE SCALE GENOMIC DNA]</scope>
</reference>
<keyword evidence="2" id="KW-0540">Nuclease</keyword>
<dbReference type="Gene3D" id="3.30.920.30">
    <property type="entry name" value="Hypothetical protein"/>
    <property type="match status" value="1"/>
</dbReference>
<evidence type="ECO:0000256" key="1">
    <source>
        <dbReference type="ARBA" id="ARBA00022649"/>
    </source>
</evidence>
<dbReference type="InterPro" id="IPR012933">
    <property type="entry name" value="HicA_mRNA_interferase"/>
</dbReference>
<dbReference type="Proteomes" id="UP000218615">
    <property type="component" value="Unassembled WGS sequence"/>
</dbReference>
<protein>
    <submittedName>
        <fullName evidence="7">YcfA family protein</fullName>
    </submittedName>
</protein>
<dbReference type="Pfam" id="PF07927">
    <property type="entry name" value="HicA_toxin"/>
    <property type="match status" value="1"/>
</dbReference>
<evidence type="ECO:0000256" key="3">
    <source>
        <dbReference type="ARBA" id="ARBA00022759"/>
    </source>
</evidence>
<keyword evidence="5" id="KW-0694">RNA-binding</keyword>
<name>A0A284VL70_9EURY</name>
<dbReference type="RefSeq" id="WP_096204230.1">
    <property type="nucleotide sequence ID" value="NZ_FZMP01000048.1"/>
</dbReference>
<dbReference type="GO" id="GO:0016787">
    <property type="term" value="F:hydrolase activity"/>
    <property type="evidence" value="ECO:0007669"/>
    <property type="project" value="UniProtKB-KW"/>
</dbReference>
<evidence type="ECO:0000313" key="7">
    <source>
        <dbReference type="EMBL" id="SNQ59937.1"/>
    </source>
</evidence>
<evidence type="ECO:0000313" key="8">
    <source>
        <dbReference type="Proteomes" id="UP000218615"/>
    </source>
</evidence>
<evidence type="ECO:0000256" key="4">
    <source>
        <dbReference type="ARBA" id="ARBA00022801"/>
    </source>
</evidence>
<dbReference type="SUPFAM" id="SSF54786">
    <property type="entry name" value="YcfA/nrd intein domain"/>
    <property type="match status" value="1"/>
</dbReference>
<keyword evidence="3" id="KW-0255">Endonuclease</keyword>
<sequence length="71" mass="8133">MPAKLPRLTSQKAERMLLKAGFEMIRSKGSHRIYMKGDRRVIVPFHSGKTLHPKVVRQVFKAIEDTEQDAA</sequence>
<evidence type="ECO:0000256" key="6">
    <source>
        <dbReference type="ARBA" id="ARBA00023016"/>
    </source>
</evidence>
<keyword evidence="8" id="KW-1185">Reference proteome</keyword>
<keyword evidence="6" id="KW-0346">Stress response</keyword>
<dbReference type="GO" id="GO:0003729">
    <property type="term" value="F:mRNA binding"/>
    <property type="evidence" value="ECO:0007669"/>
    <property type="project" value="InterPro"/>
</dbReference>
<dbReference type="GO" id="GO:0004519">
    <property type="term" value="F:endonuclease activity"/>
    <property type="evidence" value="ECO:0007669"/>
    <property type="project" value="UniProtKB-KW"/>
</dbReference>